<dbReference type="EMBL" id="MU155509">
    <property type="protein sequence ID" value="KAF9472676.1"/>
    <property type="molecule type" value="Genomic_DNA"/>
</dbReference>
<evidence type="ECO:0000313" key="1">
    <source>
        <dbReference type="EMBL" id="KAF9472676.1"/>
    </source>
</evidence>
<comment type="caution">
    <text evidence="1">The sequence shown here is derived from an EMBL/GenBank/DDBJ whole genome shotgun (WGS) entry which is preliminary data.</text>
</comment>
<evidence type="ECO:0008006" key="3">
    <source>
        <dbReference type="Google" id="ProtNLM"/>
    </source>
</evidence>
<keyword evidence="2" id="KW-1185">Reference proteome</keyword>
<accession>A0A9P5YPI6</accession>
<dbReference type="Gene3D" id="3.30.70.100">
    <property type="match status" value="1"/>
</dbReference>
<sequence length="202" mass="22491">MPVHEIILFAASEAFADDPVDTLKNSREFFSKVDGCYSIHGGVSEEVKNGLVVISWESYEHHQAIKKLEGFPQILGLAPIFGQGDPTKVYHVNFAESPDAAIAMNVTEVLTLTLKDGKTKEDLSEPMAVLASKLTVGDRCAKPLAWGETREAPGRVFFLFLGWETSQKLFEAISQRSYEDFLCDLSAIVDIRMLRVSFKKVF</sequence>
<organism evidence="1 2">
    <name type="scientific">Pholiota conissans</name>
    <dbReference type="NCBI Taxonomy" id="109636"/>
    <lineage>
        <taxon>Eukaryota</taxon>
        <taxon>Fungi</taxon>
        <taxon>Dikarya</taxon>
        <taxon>Basidiomycota</taxon>
        <taxon>Agaricomycotina</taxon>
        <taxon>Agaricomycetes</taxon>
        <taxon>Agaricomycetidae</taxon>
        <taxon>Agaricales</taxon>
        <taxon>Agaricineae</taxon>
        <taxon>Strophariaceae</taxon>
        <taxon>Pholiota</taxon>
    </lineage>
</organism>
<protein>
    <recommendedName>
        <fullName evidence="3">ABM domain-containing protein</fullName>
    </recommendedName>
</protein>
<dbReference type="InterPro" id="IPR011008">
    <property type="entry name" value="Dimeric_a/b-barrel"/>
</dbReference>
<name>A0A9P5YPI6_9AGAR</name>
<proteinExistence type="predicted"/>
<dbReference type="Proteomes" id="UP000807469">
    <property type="component" value="Unassembled WGS sequence"/>
</dbReference>
<dbReference type="SUPFAM" id="SSF54909">
    <property type="entry name" value="Dimeric alpha+beta barrel"/>
    <property type="match status" value="1"/>
</dbReference>
<gene>
    <name evidence="1" type="ORF">BDN70DRAFT_998047</name>
</gene>
<evidence type="ECO:0000313" key="2">
    <source>
        <dbReference type="Proteomes" id="UP000807469"/>
    </source>
</evidence>
<dbReference type="AlphaFoldDB" id="A0A9P5YPI6"/>
<dbReference type="OrthoDB" id="3830579at2759"/>
<reference evidence="1" key="1">
    <citation type="submission" date="2020-11" db="EMBL/GenBank/DDBJ databases">
        <authorList>
            <consortium name="DOE Joint Genome Institute"/>
            <person name="Ahrendt S."/>
            <person name="Riley R."/>
            <person name="Andreopoulos W."/>
            <person name="Labutti K."/>
            <person name="Pangilinan J."/>
            <person name="Ruiz-Duenas F.J."/>
            <person name="Barrasa J.M."/>
            <person name="Sanchez-Garcia M."/>
            <person name="Camarero S."/>
            <person name="Miyauchi S."/>
            <person name="Serrano A."/>
            <person name="Linde D."/>
            <person name="Babiker R."/>
            <person name="Drula E."/>
            <person name="Ayuso-Fernandez I."/>
            <person name="Pacheco R."/>
            <person name="Padilla G."/>
            <person name="Ferreira P."/>
            <person name="Barriuso J."/>
            <person name="Kellner H."/>
            <person name="Castanera R."/>
            <person name="Alfaro M."/>
            <person name="Ramirez L."/>
            <person name="Pisabarro A.G."/>
            <person name="Kuo A."/>
            <person name="Tritt A."/>
            <person name="Lipzen A."/>
            <person name="He G."/>
            <person name="Yan M."/>
            <person name="Ng V."/>
            <person name="Cullen D."/>
            <person name="Martin F."/>
            <person name="Rosso M.-N."/>
            <person name="Henrissat B."/>
            <person name="Hibbett D."/>
            <person name="Martinez A.T."/>
            <person name="Grigoriev I.V."/>
        </authorList>
    </citation>
    <scope>NUCLEOTIDE SEQUENCE</scope>
    <source>
        <strain evidence="1">CIRM-BRFM 674</strain>
    </source>
</reference>